<evidence type="ECO:0000313" key="4">
    <source>
        <dbReference type="EMBL" id="MFD1672227.1"/>
    </source>
</evidence>
<dbReference type="Proteomes" id="UP001597267">
    <property type="component" value="Unassembled WGS sequence"/>
</dbReference>
<sequence length="324" mass="35890">MSKTLLALKPFRPDQLTQLATQYPTLTVITPETLKPSDVDTINILYGYRQGTKRHSDLLNQLLASDSSQLQWIQSLSAGVDSLPFEALAAKHILVTTASGTHENSIAQNVLGYLLYFERGLQQAIQAQAQRHYGIDTTKVSNLDDKTILIFGTGHVGQKIAQIAAAFGMHVLGVSHSGRPKAGFETIATDQDYQPLLAKADYLVNIMPLTAETTHFFDKAFFDQLTTQPLFVNVGRGPSVDETALISALDKVQIKAAALDVFETEPLPLESPLWNYPNVLITPHTSGYVAHFKKAFFKIFEPNLAQFMKDGTLIRNQVDLSRRY</sequence>
<dbReference type="InterPro" id="IPR006140">
    <property type="entry name" value="D-isomer_DH_NAD-bd"/>
</dbReference>
<dbReference type="SUPFAM" id="SSF51735">
    <property type="entry name" value="NAD(P)-binding Rossmann-fold domains"/>
    <property type="match status" value="1"/>
</dbReference>
<evidence type="ECO:0000259" key="3">
    <source>
        <dbReference type="Pfam" id="PF02826"/>
    </source>
</evidence>
<dbReference type="RefSeq" id="WP_125714830.1">
    <property type="nucleotide sequence ID" value="NZ_JBHTOP010000023.1"/>
</dbReference>
<protein>
    <submittedName>
        <fullName evidence="4">NAD(P)-dependent oxidoreductase</fullName>
    </submittedName>
</protein>
<dbReference type="EMBL" id="JBHTOP010000023">
    <property type="protein sequence ID" value="MFD1672227.1"/>
    <property type="molecule type" value="Genomic_DNA"/>
</dbReference>
<accession>A0ABW4J7P2</accession>
<organism evidence="4 5">
    <name type="scientific">Agrilactobacillus yilanensis</name>
    <dbReference type="NCBI Taxonomy" id="2485997"/>
    <lineage>
        <taxon>Bacteria</taxon>
        <taxon>Bacillati</taxon>
        <taxon>Bacillota</taxon>
        <taxon>Bacilli</taxon>
        <taxon>Lactobacillales</taxon>
        <taxon>Lactobacillaceae</taxon>
        <taxon>Agrilactobacillus</taxon>
    </lineage>
</organism>
<dbReference type="PANTHER" id="PTHR43333:SF1">
    <property type="entry name" value="D-ISOMER SPECIFIC 2-HYDROXYACID DEHYDROGENASE NAD-BINDING DOMAIN-CONTAINING PROTEIN"/>
    <property type="match status" value="1"/>
</dbReference>
<proteinExistence type="predicted"/>
<keyword evidence="1" id="KW-0560">Oxidoreductase</keyword>
<feature type="domain" description="D-isomer specific 2-hydroxyacid dehydrogenase NAD-binding" evidence="3">
    <location>
        <begin position="112"/>
        <end position="286"/>
    </location>
</feature>
<evidence type="ECO:0000313" key="5">
    <source>
        <dbReference type="Proteomes" id="UP001597267"/>
    </source>
</evidence>
<dbReference type="PANTHER" id="PTHR43333">
    <property type="entry name" value="2-HACID_DH_C DOMAIN-CONTAINING PROTEIN"/>
    <property type="match status" value="1"/>
</dbReference>
<keyword evidence="5" id="KW-1185">Reference proteome</keyword>
<dbReference type="Gene3D" id="3.40.50.720">
    <property type="entry name" value="NAD(P)-binding Rossmann-like Domain"/>
    <property type="match status" value="2"/>
</dbReference>
<gene>
    <name evidence="4" type="ORF">ACFQ5M_08975</name>
</gene>
<keyword evidence="2" id="KW-0520">NAD</keyword>
<comment type="caution">
    <text evidence="4">The sequence shown here is derived from an EMBL/GenBank/DDBJ whole genome shotgun (WGS) entry which is preliminary data.</text>
</comment>
<dbReference type="Pfam" id="PF02826">
    <property type="entry name" value="2-Hacid_dh_C"/>
    <property type="match status" value="1"/>
</dbReference>
<dbReference type="InterPro" id="IPR036291">
    <property type="entry name" value="NAD(P)-bd_dom_sf"/>
</dbReference>
<dbReference type="SUPFAM" id="SSF52283">
    <property type="entry name" value="Formate/glycerate dehydrogenase catalytic domain-like"/>
    <property type="match status" value="1"/>
</dbReference>
<reference evidence="5" key="1">
    <citation type="journal article" date="2019" name="Int. J. Syst. Evol. Microbiol.">
        <title>The Global Catalogue of Microorganisms (GCM) 10K type strain sequencing project: providing services to taxonomists for standard genome sequencing and annotation.</title>
        <authorList>
            <consortium name="The Broad Institute Genomics Platform"/>
            <consortium name="The Broad Institute Genome Sequencing Center for Infectious Disease"/>
            <person name="Wu L."/>
            <person name="Ma J."/>
        </authorList>
    </citation>
    <scope>NUCLEOTIDE SEQUENCE [LARGE SCALE GENOMIC DNA]</scope>
    <source>
        <strain evidence="5">CCM 8896</strain>
    </source>
</reference>
<evidence type="ECO:0000256" key="1">
    <source>
        <dbReference type="ARBA" id="ARBA00023002"/>
    </source>
</evidence>
<evidence type="ECO:0000256" key="2">
    <source>
        <dbReference type="ARBA" id="ARBA00023027"/>
    </source>
</evidence>
<name>A0ABW4J7P2_9LACO</name>